<evidence type="ECO:0000313" key="1">
    <source>
        <dbReference type="EMBL" id="KAK7267619.1"/>
    </source>
</evidence>
<protein>
    <submittedName>
        <fullName evidence="1">Uncharacterized protein</fullName>
    </submittedName>
</protein>
<gene>
    <name evidence="1" type="ORF">RIF29_20297</name>
</gene>
<organism evidence="1 2">
    <name type="scientific">Crotalaria pallida</name>
    <name type="common">Smooth rattlebox</name>
    <name type="synonym">Crotalaria striata</name>
    <dbReference type="NCBI Taxonomy" id="3830"/>
    <lineage>
        <taxon>Eukaryota</taxon>
        <taxon>Viridiplantae</taxon>
        <taxon>Streptophyta</taxon>
        <taxon>Embryophyta</taxon>
        <taxon>Tracheophyta</taxon>
        <taxon>Spermatophyta</taxon>
        <taxon>Magnoliopsida</taxon>
        <taxon>eudicotyledons</taxon>
        <taxon>Gunneridae</taxon>
        <taxon>Pentapetalae</taxon>
        <taxon>rosids</taxon>
        <taxon>fabids</taxon>
        <taxon>Fabales</taxon>
        <taxon>Fabaceae</taxon>
        <taxon>Papilionoideae</taxon>
        <taxon>50 kb inversion clade</taxon>
        <taxon>genistoids sensu lato</taxon>
        <taxon>core genistoids</taxon>
        <taxon>Crotalarieae</taxon>
        <taxon>Crotalaria</taxon>
    </lineage>
</organism>
<name>A0AAN9F2N5_CROPI</name>
<accession>A0AAN9F2N5</accession>
<dbReference type="Proteomes" id="UP001372338">
    <property type="component" value="Unassembled WGS sequence"/>
</dbReference>
<sequence length="224" mass="25746">MVRLVQVPIVLSIGLTPFLQRFAHGPCRLSTIRPSYTWRSLWGYKWIVQQGSRWRIDATVYTLIDADLHTWCSELVSYIFSSIEAKQILSILLRWNETEDKLLWCDASDYPLCEQQPETKEHPFMCYPVSQASWFASPLSIRIDPSLPFWSWIQGLLEVTSFVATHCRAIWKARNAKIVEAKLIFNILGISSTQRWLLPPLTWHTVNTDAACYNDGKTGLGAIV</sequence>
<dbReference type="AlphaFoldDB" id="A0AAN9F2N5"/>
<proteinExistence type="predicted"/>
<dbReference type="EMBL" id="JAYWIO010000004">
    <property type="protein sequence ID" value="KAK7267619.1"/>
    <property type="molecule type" value="Genomic_DNA"/>
</dbReference>
<reference evidence="1 2" key="1">
    <citation type="submission" date="2024-01" db="EMBL/GenBank/DDBJ databases">
        <title>The genomes of 5 underutilized Papilionoideae crops provide insights into root nodulation and disease resistanc.</title>
        <authorList>
            <person name="Yuan L."/>
        </authorList>
    </citation>
    <scope>NUCLEOTIDE SEQUENCE [LARGE SCALE GENOMIC DNA]</scope>
    <source>
        <strain evidence="1">ZHUSHIDOU_FW_LH</strain>
        <tissue evidence="1">Leaf</tissue>
    </source>
</reference>
<keyword evidence="2" id="KW-1185">Reference proteome</keyword>
<comment type="caution">
    <text evidence="1">The sequence shown here is derived from an EMBL/GenBank/DDBJ whole genome shotgun (WGS) entry which is preliminary data.</text>
</comment>
<evidence type="ECO:0000313" key="2">
    <source>
        <dbReference type="Proteomes" id="UP001372338"/>
    </source>
</evidence>